<keyword evidence="2" id="KW-0245">EGF-like domain</keyword>
<dbReference type="SMART" id="SM00181">
    <property type="entry name" value="EGF"/>
    <property type="match status" value="3"/>
</dbReference>
<dbReference type="SUPFAM" id="SSF57196">
    <property type="entry name" value="EGF/Laminin"/>
    <property type="match status" value="1"/>
</dbReference>
<dbReference type="EMBL" id="JBGFUD010001021">
    <property type="protein sequence ID" value="MFH4975624.1"/>
    <property type="molecule type" value="Genomic_DNA"/>
</dbReference>
<dbReference type="Gene3D" id="2.10.25.10">
    <property type="entry name" value="Laminin"/>
    <property type="match status" value="1"/>
</dbReference>
<name>A0ABD6EBV6_9BILA</name>
<keyword evidence="7" id="KW-1185">Reference proteome</keyword>
<sequence length="1082" mass="121745">MFQLKEIIAALPIDKSGSVEKFTETKRSQKILCENDEATFCKNSVECIRIDDKPQCVCKEGFTGNYCQFSLLPRNCDDVYKYVSVEPGTYIIDVDGSGPLLETYAYCTEGITVIPHNMPNNTVIRSKTLGDRLFRINYRLFSNEQMKYLRSRSQFSNQEIEYECNAAPLDFTKNKTWFVSLDGEQVRGVGGESGDMCRCVNGICTACACDSQKIGKDVGSLVNDETPIRRIYAQNDATDVEGKMTLGPWEVRGSVGRDIWHTATIMQRRTSIPFNLKQPGRLNFEFRTYQPEATLITSEDDSISINLLGGRYIHANYNGQPIDVSTQHHLNDGKWHSVIFENIDGALLLAADNANKFIVSKTQKEGKDIERRTHLASFGGGAYGFTGGVRSLEMNGDISLDMRKIAGEHPNEIRMGSPNRCEKNDCVHDSVCEEDFEHDGTRCVCPNDIIYSGDKCEKSINDNSDVSLHNRKRGFLKIERDEDDLKERVVMSFKTDRSNALLLYVHDQYYNFMQLHLRDNIIIALTMNYNRTVRQCQVITSLRNEYSKMRWIQVIIEQKDTGVELHVDGDTCEISGHRLLSPTLIEKFDIPPEITDVTEPPVSPLRRSHANADLAIRRGPLSLFFVGGLPTENYRGTLNPIYRTSLPVLLGCVRGLMIGNEVIDMRNTAYWPVEKNAVKIGCDTGCEKLEGTCANGGHCSYKWESSNDLNEELTTCDCSQTSYSGSKCTEDSAVQFAGKSALLFNSRNVLSKVIYNWKLLGDQTIKFAFAVNTSSVVQNQHLSIVEFENEKRIEVNVCKNGSINVGLTNDHVDHVYTFAANYSDGFRHFITITLNPHRPMIITLDSAKFEVIRDIARHFSLGEVTRYYFGGHVNLLSDDEIDLQTPYQKKSNFSGCISNIDIDLQISKLHFTPILYLVNPDVEFARDAIVVGDELQHGRCSAFKIPGLLPVEQRSVEPPVWESPFQSERWQRPTLPPSIESTTTAAAASPGVVCWWWIILLILGLLLLIILILLCVYCCCKRKKQHENVEGGEVGETQPMLPPQPINPSVVKDNWTVPAANVSLTETMFTTTKTTVLPQSPK</sequence>
<comment type="caution">
    <text evidence="2">Lacks conserved residue(s) required for the propagation of feature annotation.</text>
</comment>
<dbReference type="CDD" id="cd00054">
    <property type="entry name" value="EGF_CA"/>
    <property type="match status" value="1"/>
</dbReference>
<keyword evidence="3" id="KW-0812">Transmembrane</keyword>
<evidence type="ECO:0000256" key="1">
    <source>
        <dbReference type="ARBA" id="ARBA00023157"/>
    </source>
</evidence>
<dbReference type="Pfam" id="PF02210">
    <property type="entry name" value="Laminin_G_2"/>
    <property type="match status" value="3"/>
</dbReference>
<dbReference type="Proteomes" id="UP001608902">
    <property type="component" value="Unassembled WGS sequence"/>
</dbReference>
<dbReference type="InterPro" id="IPR000742">
    <property type="entry name" value="EGF"/>
</dbReference>
<evidence type="ECO:0000313" key="6">
    <source>
        <dbReference type="EMBL" id="MFH4975624.1"/>
    </source>
</evidence>
<feature type="domain" description="Laminin G" evidence="4">
    <location>
        <begin position="261"/>
        <end position="421"/>
    </location>
</feature>
<gene>
    <name evidence="6" type="ORF">AB6A40_002333</name>
</gene>
<evidence type="ECO:0000256" key="2">
    <source>
        <dbReference type="PROSITE-ProRule" id="PRU00076"/>
    </source>
</evidence>
<dbReference type="PROSITE" id="PS00022">
    <property type="entry name" value="EGF_1"/>
    <property type="match status" value="1"/>
</dbReference>
<dbReference type="PANTHER" id="PTHR15036">
    <property type="entry name" value="PIKACHURIN-LIKE PROTEIN"/>
    <property type="match status" value="1"/>
</dbReference>
<evidence type="ECO:0000256" key="3">
    <source>
        <dbReference type="SAM" id="Phobius"/>
    </source>
</evidence>
<evidence type="ECO:0000259" key="5">
    <source>
        <dbReference type="PROSITE" id="PS50026"/>
    </source>
</evidence>
<feature type="domain" description="Laminin G" evidence="4">
    <location>
        <begin position="465"/>
        <end position="682"/>
    </location>
</feature>
<reference evidence="6 7" key="1">
    <citation type="submission" date="2024-08" db="EMBL/GenBank/DDBJ databases">
        <title>Gnathostoma spinigerum genome.</title>
        <authorList>
            <person name="Gonzalez-Bertolin B."/>
            <person name="Monzon S."/>
            <person name="Zaballos A."/>
            <person name="Jimenez P."/>
            <person name="Dekumyoy P."/>
            <person name="Varona S."/>
            <person name="Cuesta I."/>
            <person name="Sumanam S."/>
            <person name="Adisakwattana P."/>
            <person name="Gasser R.B."/>
            <person name="Hernandez-Gonzalez A."/>
            <person name="Young N.D."/>
            <person name="Perteguer M.J."/>
        </authorList>
    </citation>
    <scope>NUCLEOTIDE SEQUENCE [LARGE SCALE GENOMIC DNA]</scope>
    <source>
        <strain evidence="6">AL3</strain>
        <tissue evidence="6">Liver</tissue>
    </source>
</reference>
<keyword evidence="3" id="KW-0472">Membrane</keyword>
<feature type="domain" description="EGF-like" evidence="5">
    <location>
        <begin position="29"/>
        <end position="68"/>
    </location>
</feature>
<dbReference type="PROSITE" id="PS50026">
    <property type="entry name" value="EGF_3"/>
    <property type="match status" value="2"/>
</dbReference>
<dbReference type="CDD" id="cd00110">
    <property type="entry name" value="LamG"/>
    <property type="match status" value="2"/>
</dbReference>
<keyword evidence="1 2" id="KW-1015">Disulfide bond</keyword>
<dbReference type="SMART" id="SM00282">
    <property type="entry name" value="LamG"/>
    <property type="match status" value="2"/>
</dbReference>
<accession>A0ABD6EBV6</accession>
<dbReference type="AlphaFoldDB" id="A0ABD6EBV6"/>
<dbReference type="PANTHER" id="PTHR15036:SF94">
    <property type="entry name" value="INTESTINAL NEUREXIN-LIKE"/>
    <property type="match status" value="1"/>
</dbReference>
<dbReference type="SUPFAM" id="SSF49899">
    <property type="entry name" value="Concanavalin A-like lectins/glucanases"/>
    <property type="match status" value="3"/>
</dbReference>
<dbReference type="Gene3D" id="2.60.120.1000">
    <property type="match status" value="1"/>
</dbReference>
<dbReference type="InterPro" id="IPR001791">
    <property type="entry name" value="Laminin_G"/>
</dbReference>
<feature type="disulfide bond" evidence="2">
    <location>
        <begin position="426"/>
        <end position="443"/>
    </location>
</feature>
<evidence type="ECO:0000313" key="7">
    <source>
        <dbReference type="Proteomes" id="UP001608902"/>
    </source>
</evidence>
<dbReference type="PROSITE" id="PS50025">
    <property type="entry name" value="LAM_G_DOMAIN"/>
    <property type="match status" value="2"/>
</dbReference>
<organism evidence="6 7">
    <name type="scientific">Gnathostoma spinigerum</name>
    <dbReference type="NCBI Taxonomy" id="75299"/>
    <lineage>
        <taxon>Eukaryota</taxon>
        <taxon>Metazoa</taxon>
        <taxon>Ecdysozoa</taxon>
        <taxon>Nematoda</taxon>
        <taxon>Chromadorea</taxon>
        <taxon>Rhabditida</taxon>
        <taxon>Spirurina</taxon>
        <taxon>Gnathostomatomorpha</taxon>
        <taxon>Gnathostomatoidea</taxon>
        <taxon>Gnathostomatidae</taxon>
        <taxon>Gnathostoma</taxon>
    </lineage>
</organism>
<proteinExistence type="predicted"/>
<keyword evidence="3" id="KW-1133">Transmembrane helix</keyword>
<dbReference type="PROSITE" id="PS01186">
    <property type="entry name" value="EGF_2"/>
    <property type="match status" value="1"/>
</dbReference>
<dbReference type="InterPro" id="IPR050372">
    <property type="entry name" value="Neurexin-related_CASP"/>
</dbReference>
<feature type="disulfide bond" evidence="2">
    <location>
        <begin position="58"/>
        <end position="67"/>
    </location>
</feature>
<comment type="caution">
    <text evidence="6">The sequence shown here is derived from an EMBL/GenBank/DDBJ whole genome shotgun (WGS) entry which is preliminary data.</text>
</comment>
<protein>
    <submittedName>
        <fullName evidence="6">Uncharacterized protein</fullName>
    </submittedName>
</protein>
<evidence type="ECO:0000259" key="4">
    <source>
        <dbReference type="PROSITE" id="PS50025"/>
    </source>
</evidence>
<dbReference type="Gene3D" id="2.60.120.200">
    <property type="match status" value="3"/>
</dbReference>
<feature type="transmembrane region" description="Helical" evidence="3">
    <location>
        <begin position="995"/>
        <end position="1020"/>
    </location>
</feature>
<feature type="domain" description="EGF-like" evidence="5">
    <location>
        <begin position="417"/>
        <end position="457"/>
    </location>
</feature>
<dbReference type="InterPro" id="IPR013320">
    <property type="entry name" value="ConA-like_dom_sf"/>
</dbReference>